<dbReference type="Gene3D" id="1.10.540.10">
    <property type="entry name" value="Acyl-CoA dehydrogenase/oxidase, N-terminal domain"/>
    <property type="match status" value="1"/>
</dbReference>
<proteinExistence type="inferred from homology"/>
<feature type="domain" description="Acyl-CoA dehydrogenase/oxidase C-terminal" evidence="6">
    <location>
        <begin position="225"/>
        <end position="366"/>
    </location>
</feature>
<keyword evidence="5" id="KW-0560">Oxidoreductase</keyword>
<dbReference type="InterPro" id="IPR013786">
    <property type="entry name" value="AcylCoA_DH/ox_N"/>
</dbReference>
<dbReference type="SUPFAM" id="SSF56645">
    <property type="entry name" value="Acyl-CoA dehydrogenase NM domain-like"/>
    <property type="match status" value="1"/>
</dbReference>
<comment type="caution">
    <text evidence="8">The sequence shown here is derived from an EMBL/GenBank/DDBJ whole genome shotgun (WGS) entry which is preliminary data.</text>
</comment>
<dbReference type="GO" id="GO:0003995">
    <property type="term" value="F:acyl-CoA dehydrogenase activity"/>
    <property type="evidence" value="ECO:0007669"/>
    <property type="project" value="TreeGrafter"/>
</dbReference>
<keyword evidence="9" id="KW-1185">Reference proteome</keyword>
<comment type="similarity">
    <text evidence="2">Belongs to the acyl-CoA dehydrogenase family.</text>
</comment>
<dbReference type="CDD" id="cd00567">
    <property type="entry name" value="ACAD"/>
    <property type="match status" value="1"/>
</dbReference>
<dbReference type="InterPro" id="IPR009100">
    <property type="entry name" value="AcylCoA_DH/oxidase_NM_dom_sf"/>
</dbReference>
<dbReference type="EMBL" id="WHPD01003862">
    <property type="protein sequence ID" value="MPV90564.1"/>
    <property type="molecule type" value="Genomic_DNA"/>
</dbReference>
<gene>
    <name evidence="8" type="ORF">GB882_17975</name>
</gene>
<dbReference type="Pfam" id="PF02771">
    <property type="entry name" value="Acyl-CoA_dh_N"/>
    <property type="match status" value="1"/>
</dbReference>
<evidence type="ECO:0000256" key="1">
    <source>
        <dbReference type="ARBA" id="ARBA00001974"/>
    </source>
</evidence>
<evidence type="ECO:0000256" key="4">
    <source>
        <dbReference type="ARBA" id="ARBA00022827"/>
    </source>
</evidence>
<dbReference type="Gene3D" id="1.20.140.10">
    <property type="entry name" value="Butyryl-CoA Dehydrogenase, subunit A, domain 3"/>
    <property type="match status" value="1"/>
</dbReference>
<protein>
    <submittedName>
        <fullName evidence="8">Acyl-CoA dehydrogenase</fullName>
    </submittedName>
</protein>
<sequence length="371" mass="38166">MSATSVEDRRLLAESVRAAASGSSPRPLLAEHGAAGTDEALWVTLSQQIGLAGLLAPEDLGGADAGVAEVAAALGELAAQLSPVPALASMGMAGPLLAVTGDGPVRALRARLVEGTPASVAWPHPDGADLTPTLRLEEGMVHGEARFVVDGMAAQVLIAPAAGPDGVVLVALETEAAGVSRTPMTALDITRGLAAVTFDGAPAVTLTAPHPSAEFLRPGLDIALTCLAAEQVGIASRCLDEAVAWAKERVQFDRTIGSFQAIKHTLVDLLQDVELSRSALDIAVAAADAYLEEPTDRTASALNIAASAAKAMCGDAATRVTDETLHIFGGIGFTWEHDAHLYFRRARTLELLLGAPDDHRARLASALGVGR</sequence>
<dbReference type="AlphaFoldDB" id="A0A7J9V3N6"/>
<dbReference type="OrthoDB" id="7328575at2"/>
<keyword evidence="3" id="KW-0285">Flavoprotein</keyword>
<comment type="cofactor">
    <cofactor evidence="1">
        <name>FAD</name>
        <dbReference type="ChEBI" id="CHEBI:57692"/>
    </cofactor>
</comment>
<evidence type="ECO:0000313" key="8">
    <source>
        <dbReference type="EMBL" id="MPV90564.1"/>
    </source>
</evidence>
<name>A0A7J9V3N6_9MICO</name>
<evidence type="ECO:0000256" key="2">
    <source>
        <dbReference type="ARBA" id="ARBA00009347"/>
    </source>
</evidence>
<dbReference type="InterPro" id="IPR036250">
    <property type="entry name" value="AcylCo_DH-like_C"/>
</dbReference>
<reference evidence="8 9" key="1">
    <citation type="submission" date="2019-10" db="EMBL/GenBank/DDBJ databases">
        <title>Georgenia wutianyii sp. nov. and Georgenia yuyongxinii sp. nov. isolated from plateau pika (Ochotona curzoniae) in the Qinghai-Tibet plateau of China.</title>
        <authorList>
            <person name="Tian Z."/>
        </authorList>
    </citation>
    <scope>NUCLEOTIDE SEQUENCE [LARGE SCALE GENOMIC DNA]</scope>
    <source>
        <strain evidence="8 9">JCM 15130</strain>
    </source>
</reference>
<feature type="non-terminal residue" evidence="8">
    <location>
        <position position="1"/>
    </location>
</feature>
<feature type="domain" description="Acyl-CoA dehydrogenase/oxidase N-terminal" evidence="7">
    <location>
        <begin position="7"/>
        <end position="97"/>
    </location>
</feature>
<dbReference type="SUPFAM" id="SSF47203">
    <property type="entry name" value="Acyl-CoA dehydrogenase C-terminal domain-like"/>
    <property type="match status" value="1"/>
</dbReference>
<dbReference type="InterPro" id="IPR009075">
    <property type="entry name" value="AcylCo_DH/oxidase_C"/>
</dbReference>
<dbReference type="Proteomes" id="UP000429644">
    <property type="component" value="Unassembled WGS sequence"/>
</dbReference>
<dbReference type="Pfam" id="PF00441">
    <property type="entry name" value="Acyl-CoA_dh_1"/>
    <property type="match status" value="1"/>
</dbReference>
<dbReference type="PANTHER" id="PTHR43884">
    <property type="entry name" value="ACYL-COA DEHYDROGENASE"/>
    <property type="match status" value="1"/>
</dbReference>
<evidence type="ECO:0000256" key="3">
    <source>
        <dbReference type="ARBA" id="ARBA00022630"/>
    </source>
</evidence>
<evidence type="ECO:0000313" key="9">
    <source>
        <dbReference type="Proteomes" id="UP000429644"/>
    </source>
</evidence>
<evidence type="ECO:0000259" key="7">
    <source>
        <dbReference type="Pfam" id="PF02771"/>
    </source>
</evidence>
<evidence type="ECO:0000256" key="5">
    <source>
        <dbReference type="ARBA" id="ARBA00023002"/>
    </source>
</evidence>
<evidence type="ECO:0000259" key="6">
    <source>
        <dbReference type="Pfam" id="PF00441"/>
    </source>
</evidence>
<keyword evidence="4" id="KW-0274">FAD</keyword>
<dbReference type="RefSeq" id="WP_152233377.1">
    <property type="nucleotide sequence ID" value="NZ_BAAAOT010000032.1"/>
</dbReference>
<dbReference type="GO" id="GO:0050660">
    <property type="term" value="F:flavin adenine dinucleotide binding"/>
    <property type="evidence" value="ECO:0007669"/>
    <property type="project" value="InterPro"/>
</dbReference>
<dbReference type="InterPro" id="IPR037069">
    <property type="entry name" value="AcylCoA_DH/ox_N_sf"/>
</dbReference>
<accession>A0A7J9V3N6</accession>
<dbReference type="PANTHER" id="PTHR43884:SF20">
    <property type="entry name" value="ACYL-COA DEHYDROGENASE FADE28"/>
    <property type="match status" value="1"/>
</dbReference>
<organism evidence="8 9">
    <name type="scientific">Georgenia ruanii</name>
    <dbReference type="NCBI Taxonomy" id="348442"/>
    <lineage>
        <taxon>Bacteria</taxon>
        <taxon>Bacillati</taxon>
        <taxon>Actinomycetota</taxon>
        <taxon>Actinomycetes</taxon>
        <taxon>Micrococcales</taxon>
        <taxon>Bogoriellaceae</taxon>
        <taxon>Georgenia</taxon>
    </lineage>
</organism>